<dbReference type="InterPro" id="IPR003953">
    <property type="entry name" value="FAD-dep_OxRdtase_2_FAD-bd"/>
</dbReference>
<keyword evidence="8 14" id="KW-0274">FAD</keyword>
<dbReference type="InterPro" id="IPR012400">
    <property type="entry name" value="Long_Oxdase"/>
</dbReference>
<dbReference type="InterPro" id="IPR000172">
    <property type="entry name" value="GMC_OxRdtase_N"/>
</dbReference>
<evidence type="ECO:0000256" key="9">
    <source>
        <dbReference type="ARBA" id="ARBA00022989"/>
    </source>
</evidence>
<keyword evidence="7" id="KW-0812">Transmembrane</keyword>
<dbReference type="Gramene" id="ONK70768">
    <property type="protein sequence ID" value="ONK70768"/>
    <property type="gene ID" value="A4U43_C04F1330"/>
</dbReference>
<evidence type="ECO:0000256" key="10">
    <source>
        <dbReference type="ARBA" id="ARBA00023002"/>
    </source>
</evidence>
<evidence type="ECO:0000256" key="3">
    <source>
        <dbReference type="ARBA" id="ARBA00004370"/>
    </source>
</evidence>
<feature type="active site" description="Proton acceptor" evidence="13">
    <location>
        <position position="558"/>
    </location>
</feature>
<evidence type="ECO:0000256" key="2">
    <source>
        <dbReference type="ARBA" id="ARBA00003842"/>
    </source>
</evidence>
<protein>
    <recommendedName>
        <fullName evidence="5 12">Long-chain-alcohol oxidase</fullName>
        <ecNumber evidence="5 12">1.1.3.20</ecNumber>
    </recommendedName>
</protein>
<sequence length="642" mass="69971">MKPVNAQKVLAYDCGCSFLVVNMLNLNLPSEETNAWSDTGVLVSLQINENSENPTWNAIGYKLPTRENPLNPQTERPLEKGIVEITDQTIDSSLLKSLTQKGLKVIEDPNQKDTYTIECDAVIIGSGCGGGVAASILSSSGYKVIVIEKGNYFTSQDYTSIEASSLDQMYESGGFLSTLDCNILLFAGSMVGGGSAVNWSACIKTPDNVLKEWEEEKKLNLFTNQEYISAMNKVCERIGVTETCTEEGLQNQVLRKGCEKLGLDVGFVARNCSESHFCGSCCYGCPTGDKKGTDTTWLVDAVNSGAIILTGCKAERFLLKGNNAGKRSMKCIGVIGKILSKNVTKKIQIKARVSISACGALSTPPLMLASGLRNPNIGKNLHLHPCAVAWGYFPESVSDLKGKKFEGGIITSIHKMKDSNSDNRAIIEAPAVGPASFASFVPWVSGKDMKDRMLKYSRTVHLFALVRDLGSGTVQGEGRVVYRTGELDKENLHSGLRRVLRILIAAGATEVGTHRSDGQRMRCRGTNDEDVEEFLDNVGITEGPKEREELWTMYGSAHQMGSCRMGVSEEESGVDERGESWEAEGLFVCDGSVLPTAVGVNPMITIQVSQEIFYVESKQRGLGFESYRLQSSIRRILDKVRS</sequence>
<evidence type="ECO:0000313" key="19">
    <source>
        <dbReference type="Proteomes" id="UP000243459"/>
    </source>
</evidence>
<evidence type="ECO:0000256" key="14">
    <source>
        <dbReference type="PIRSR" id="PIRSR028937-2"/>
    </source>
</evidence>
<keyword evidence="10 12" id="KW-0560">Oxidoreductase</keyword>
<feature type="domain" description="FAD-dependent oxidoreductase 2 FAD-binding" evidence="16">
    <location>
        <begin position="120"/>
        <end position="156"/>
    </location>
</feature>
<keyword evidence="6" id="KW-0285">Flavoprotein</keyword>
<gene>
    <name evidence="18" type="ORF">A4U43_C04F1330</name>
</gene>
<dbReference type="InterPro" id="IPR007867">
    <property type="entry name" value="GMC_OxRtase_C"/>
</dbReference>
<evidence type="ECO:0000256" key="7">
    <source>
        <dbReference type="ARBA" id="ARBA00022692"/>
    </source>
</evidence>
<reference evidence="19" key="1">
    <citation type="journal article" date="2017" name="Nat. Commun.">
        <title>The asparagus genome sheds light on the origin and evolution of a young Y chromosome.</title>
        <authorList>
            <person name="Harkess A."/>
            <person name="Zhou J."/>
            <person name="Xu C."/>
            <person name="Bowers J.E."/>
            <person name="Van der Hulst R."/>
            <person name="Ayyampalayam S."/>
            <person name="Mercati F."/>
            <person name="Riccardi P."/>
            <person name="McKain M.R."/>
            <person name="Kakrana A."/>
            <person name="Tang H."/>
            <person name="Ray J."/>
            <person name="Groenendijk J."/>
            <person name="Arikit S."/>
            <person name="Mathioni S.M."/>
            <person name="Nakano M."/>
            <person name="Shan H."/>
            <person name="Telgmann-Rauber A."/>
            <person name="Kanno A."/>
            <person name="Yue Z."/>
            <person name="Chen H."/>
            <person name="Li W."/>
            <person name="Chen Y."/>
            <person name="Xu X."/>
            <person name="Zhang Y."/>
            <person name="Luo S."/>
            <person name="Chen H."/>
            <person name="Gao J."/>
            <person name="Mao Z."/>
            <person name="Pires J.C."/>
            <person name="Luo M."/>
            <person name="Kudrna D."/>
            <person name="Wing R.A."/>
            <person name="Meyers B.C."/>
            <person name="Yi K."/>
            <person name="Kong H."/>
            <person name="Lavrijsen P."/>
            <person name="Sunseri F."/>
            <person name="Falavigna A."/>
            <person name="Ye Y."/>
            <person name="Leebens-Mack J.H."/>
            <person name="Chen G."/>
        </authorList>
    </citation>
    <scope>NUCLEOTIDE SEQUENCE [LARGE SCALE GENOMIC DNA]</scope>
    <source>
        <strain evidence="19">cv. DH0086</strain>
    </source>
</reference>
<dbReference type="SUPFAM" id="SSF51905">
    <property type="entry name" value="FAD/NAD(P)-binding domain"/>
    <property type="match status" value="1"/>
</dbReference>
<keyword evidence="19" id="KW-1185">Reference proteome</keyword>
<keyword evidence="9" id="KW-1133">Transmembrane helix</keyword>
<name>A0A5P1EXC5_ASPOF</name>
<feature type="domain" description="Glucose-methanol-choline oxidoreductase N-terminal" evidence="15">
    <location>
        <begin position="167"/>
        <end position="386"/>
    </location>
</feature>
<evidence type="ECO:0000256" key="12">
    <source>
        <dbReference type="PIRNR" id="PIRNR028937"/>
    </source>
</evidence>
<evidence type="ECO:0000256" key="6">
    <source>
        <dbReference type="ARBA" id="ARBA00022630"/>
    </source>
</evidence>
<dbReference type="Pfam" id="PF05199">
    <property type="entry name" value="GMC_oxred_C"/>
    <property type="match status" value="1"/>
</dbReference>
<keyword evidence="11 12" id="KW-0472">Membrane</keyword>
<dbReference type="Gene3D" id="3.50.50.60">
    <property type="entry name" value="FAD/NAD(P)-binding domain"/>
    <property type="match status" value="2"/>
</dbReference>
<organism evidence="18 19">
    <name type="scientific">Asparagus officinalis</name>
    <name type="common">Garden asparagus</name>
    <dbReference type="NCBI Taxonomy" id="4686"/>
    <lineage>
        <taxon>Eukaryota</taxon>
        <taxon>Viridiplantae</taxon>
        <taxon>Streptophyta</taxon>
        <taxon>Embryophyta</taxon>
        <taxon>Tracheophyta</taxon>
        <taxon>Spermatophyta</taxon>
        <taxon>Magnoliopsida</taxon>
        <taxon>Liliopsida</taxon>
        <taxon>Asparagales</taxon>
        <taxon>Asparagaceae</taxon>
        <taxon>Asparagoideae</taxon>
        <taxon>Asparagus</taxon>
    </lineage>
</organism>
<dbReference type="InterPro" id="IPR036188">
    <property type="entry name" value="FAD/NAD-bd_sf"/>
</dbReference>
<evidence type="ECO:0000256" key="5">
    <source>
        <dbReference type="ARBA" id="ARBA00013125"/>
    </source>
</evidence>
<comment type="catalytic activity">
    <reaction evidence="1 12">
        <text>a long-chain primary fatty alcohol + O2 = a long-chain fatty aldehyde + H2O2</text>
        <dbReference type="Rhea" id="RHEA:22756"/>
        <dbReference type="ChEBI" id="CHEBI:15379"/>
        <dbReference type="ChEBI" id="CHEBI:16240"/>
        <dbReference type="ChEBI" id="CHEBI:17176"/>
        <dbReference type="ChEBI" id="CHEBI:77396"/>
        <dbReference type="EC" id="1.1.3.20"/>
    </reaction>
</comment>
<comment type="subcellular location">
    <subcellularLocation>
        <location evidence="3 12">Membrane</location>
    </subcellularLocation>
</comment>
<dbReference type="Pfam" id="PF00890">
    <property type="entry name" value="FAD_binding_2"/>
    <property type="match status" value="1"/>
</dbReference>
<dbReference type="GO" id="GO:0046577">
    <property type="term" value="F:long-chain-alcohol oxidase activity"/>
    <property type="evidence" value="ECO:0007669"/>
    <property type="project" value="UniProtKB-EC"/>
</dbReference>
<dbReference type="OMA" id="YGVIYET"/>
<evidence type="ECO:0000313" key="18">
    <source>
        <dbReference type="EMBL" id="ONK70768.1"/>
    </source>
</evidence>
<dbReference type="AlphaFoldDB" id="A0A5P1EXC5"/>
<dbReference type="EC" id="1.1.3.20" evidence="5 12"/>
<dbReference type="PIRSF" id="PIRSF028937">
    <property type="entry name" value="Lg_Ch_AO"/>
    <property type="match status" value="1"/>
</dbReference>
<dbReference type="PANTHER" id="PTHR46056:SF12">
    <property type="entry name" value="LONG-CHAIN-ALCOHOL OXIDASE"/>
    <property type="match status" value="1"/>
</dbReference>
<dbReference type="PANTHER" id="PTHR46056">
    <property type="entry name" value="LONG-CHAIN-ALCOHOL OXIDASE"/>
    <property type="match status" value="1"/>
</dbReference>
<evidence type="ECO:0000259" key="17">
    <source>
        <dbReference type="Pfam" id="PF05199"/>
    </source>
</evidence>
<evidence type="ECO:0000256" key="11">
    <source>
        <dbReference type="ARBA" id="ARBA00023136"/>
    </source>
</evidence>
<proteinExistence type="inferred from homology"/>
<accession>A0A5P1EXC5</accession>
<dbReference type="Proteomes" id="UP000243459">
    <property type="component" value="Chromosome 4"/>
</dbReference>
<evidence type="ECO:0000256" key="13">
    <source>
        <dbReference type="PIRSR" id="PIRSR028937-1"/>
    </source>
</evidence>
<evidence type="ECO:0000256" key="1">
    <source>
        <dbReference type="ARBA" id="ARBA00000920"/>
    </source>
</evidence>
<comment type="function">
    <text evidence="2 12">Long-chain fatty alcohol oxidase involved in the omega-oxidation pathway of lipid degradation.</text>
</comment>
<evidence type="ECO:0000259" key="16">
    <source>
        <dbReference type="Pfam" id="PF00890"/>
    </source>
</evidence>
<dbReference type="Pfam" id="PF00732">
    <property type="entry name" value="GMC_oxred_N"/>
    <property type="match status" value="1"/>
</dbReference>
<comment type="similarity">
    <text evidence="4 12">Belongs to the GMC oxidoreductase family.</text>
</comment>
<dbReference type="EMBL" id="CM007384">
    <property type="protein sequence ID" value="ONK70768.1"/>
    <property type="molecule type" value="Genomic_DNA"/>
</dbReference>
<evidence type="ECO:0000256" key="8">
    <source>
        <dbReference type="ARBA" id="ARBA00022827"/>
    </source>
</evidence>
<dbReference type="GO" id="GO:0050660">
    <property type="term" value="F:flavin adenine dinucleotide binding"/>
    <property type="evidence" value="ECO:0007669"/>
    <property type="project" value="InterPro"/>
</dbReference>
<evidence type="ECO:0000259" key="15">
    <source>
        <dbReference type="Pfam" id="PF00732"/>
    </source>
</evidence>
<feature type="domain" description="Glucose-methanol-choline oxidoreductase C-terminal" evidence="17">
    <location>
        <begin position="480"/>
        <end position="607"/>
    </location>
</feature>
<dbReference type="GO" id="GO:0016020">
    <property type="term" value="C:membrane"/>
    <property type="evidence" value="ECO:0007669"/>
    <property type="project" value="UniProtKB-SubCell"/>
</dbReference>
<feature type="binding site" evidence="14">
    <location>
        <begin position="119"/>
        <end position="134"/>
    </location>
    <ligand>
        <name>FAD</name>
        <dbReference type="ChEBI" id="CHEBI:57692"/>
    </ligand>
</feature>
<evidence type="ECO:0000256" key="4">
    <source>
        <dbReference type="ARBA" id="ARBA00010790"/>
    </source>
</evidence>